<name>A0A917HQN1_9BACI</name>
<gene>
    <name evidence="1" type="ORF">GCM10011398_35610</name>
</gene>
<keyword evidence="2" id="KW-1185">Reference proteome</keyword>
<evidence type="ECO:0000313" key="1">
    <source>
        <dbReference type="EMBL" id="GGG86650.1"/>
    </source>
</evidence>
<sequence>MLGGSFVVGHYRLGKRAETSAGEQEELENLPFPTKLCYHEENEV</sequence>
<comment type="caution">
    <text evidence="1">The sequence shown here is derived from an EMBL/GenBank/DDBJ whole genome shotgun (WGS) entry which is preliminary data.</text>
</comment>
<accession>A0A917HQN1</accession>
<dbReference type="AlphaFoldDB" id="A0A917HQN1"/>
<dbReference type="EMBL" id="BMFR01000023">
    <property type="protein sequence ID" value="GGG86650.1"/>
    <property type="molecule type" value="Genomic_DNA"/>
</dbReference>
<evidence type="ECO:0000313" key="2">
    <source>
        <dbReference type="Proteomes" id="UP000622860"/>
    </source>
</evidence>
<organism evidence="1 2">
    <name type="scientific">Virgibacillus oceani</name>
    <dbReference type="NCBI Taxonomy" id="1479511"/>
    <lineage>
        <taxon>Bacteria</taxon>
        <taxon>Bacillati</taxon>
        <taxon>Bacillota</taxon>
        <taxon>Bacilli</taxon>
        <taxon>Bacillales</taxon>
        <taxon>Bacillaceae</taxon>
        <taxon>Virgibacillus</taxon>
    </lineage>
</organism>
<reference evidence="1" key="1">
    <citation type="journal article" date="2014" name="Int. J. Syst. Evol. Microbiol.">
        <title>Complete genome sequence of Corynebacterium casei LMG S-19264T (=DSM 44701T), isolated from a smear-ripened cheese.</title>
        <authorList>
            <consortium name="US DOE Joint Genome Institute (JGI-PGF)"/>
            <person name="Walter F."/>
            <person name="Albersmeier A."/>
            <person name="Kalinowski J."/>
            <person name="Ruckert C."/>
        </authorList>
    </citation>
    <scope>NUCLEOTIDE SEQUENCE</scope>
    <source>
        <strain evidence="1">CGMCC 1.12754</strain>
    </source>
</reference>
<protein>
    <submittedName>
        <fullName evidence="1">Uncharacterized protein</fullName>
    </submittedName>
</protein>
<dbReference type="Proteomes" id="UP000622860">
    <property type="component" value="Unassembled WGS sequence"/>
</dbReference>
<reference evidence="1" key="2">
    <citation type="submission" date="2020-09" db="EMBL/GenBank/DDBJ databases">
        <authorList>
            <person name="Sun Q."/>
            <person name="Zhou Y."/>
        </authorList>
    </citation>
    <scope>NUCLEOTIDE SEQUENCE</scope>
    <source>
        <strain evidence="1">CGMCC 1.12754</strain>
    </source>
</reference>
<proteinExistence type="predicted"/>